<dbReference type="EMBL" id="CP071446">
    <property type="protein sequence ID" value="QTA38567.1"/>
    <property type="molecule type" value="Genomic_DNA"/>
</dbReference>
<evidence type="ECO:0008006" key="3">
    <source>
        <dbReference type="Google" id="ProtNLM"/>
    </source>
</evidence>
<evidence type="ECO:0000313" key="1">
    <source>
        <dbReference type="EMBL" id="QTA38567.1"/>
    </source>
</evidence>
<sequence>MKRVVATVEKGVNYIFHVLTVSGVNFQNDYTKKYVSTIDSEDLKFLKENREFLTFQNGAASELVDPLIFFPAYLNLDSKEKLEKYFKLLVRGLREDSKNDFLKEYEVHIEKRKYWFPEIDSIWFEKIKNKAKFIEKMGLIYVKNFSAYESLVWPDESKKLQEKAEIINRELEMLNLIERWENITKLNFKFDKYQIVLVSSIEGGPNANSLGYDRNVFYYATDLGWLIDFVSHEVGTHILIDFGLPIIKKFISNHEEPAQTEIKKFQEFYMAYECLAQFYNSIVLDKKLSYDLKQFNSNRYLKIYQELYDSGKNSAGDMLGAALKRFK</sequence>
<organism evidence="1 2">
    <name type="scientific">Thermosipho ferrireducens</name>
    <dbReference type="NCBI Taxonomy" id="2571116"/>
    <lineage>
        <taxon>Bacteria</taxon>
        <taxon>Thermotogati</taxon>
        <taxon>Thermotogota</taxon>
        <taxon>Thermotogae</taxon>
        <taxon>Thermotogales</taxon>
        <taxon>Fervidobacteriaceae</taxon>
        <taxon>Thermosipho</taxon>
    </lineage>
</organism>
<name>A0ABX7SA24_9BACT</name>
<dbReference type="Proteomes" id="UP000671862">
    <property type="component" value="Chromosome"/>
</dbReference>
<accession>A0ABX7SA24</accession>
<proteinExistence type="predicted"/>
<keyword evidence="2" id="KW-1185">Reference proteome</keyword>
<reference evidence="1 2" key="1">
    <citation type="submission" date="2021-03" db="EMBL/GenBank/DDBJ databases">
        <title>Thermosipho ferrireducens sp.nov., an anaerobic thermophilic iron-reducing bacterium isolated from a deep-sea hydrothermal sulfide deposits.</title>
        <authorList>
            <person name="Zeng X."/>
            <person name="Chen Y."/>
            <person name="Shao Z."/>
        </authorList>
    </citation>
    <scope>NUCLEOTIDE SEQUENCE [LARGE SCALE GENOMIC DNA]</scope>
    <source>
        <strain evidence="1 2">JL129W03</strain>
    </source>
</reference>
<protein>
    <recommendedName>
        <fullName evidence="3">DUF1570 domain-containing protein</fullName>
    </recommendedName>
</protein>
<gene>
    <name evidence="1" type="ORF">JYK00_03375</name>
</gene>
<dbReference type="RefSeq" id="WP_207567284.1">
    <property type="nucleotide sequence ID" value="NZ_CP071446.1"/>
</dbReference>
<evidence type="ECO:0000313" key="2">
    <source>
        <dbReference type="Proteomes" id="UP000671862"/>
    </source>
</evidence>